<proteinExistence type="predicted"/>
<comment type="caution">
    <text evidence="2">The sequence shown here is derived from an EMBL/GenBank/DDBJ whole genome shotgun (WGS) entry which is preliminary data.</text>
</comment>
<feature type="transmembrane region" description="Helical" evidence="1">
    <location>
        <begin position="16"/>
        <end position="37"/>
    </location>
</feature>
<evidence type="ECO:0000256" key="1">
    <source>
        <dbReference type="SAM" id="Phobius"/>
    </source>
</evidence>
<evidence type="ECO:0000313" key="2">
    <source>
        <dbReference type="EMBL" id="MFC3108597.1"/>
    </source>
</evidence>
<keyword evidence="1" id="KW-1133">Transmembrane helix</keyword>
<keyword evidence="1" id="KW-0812">Transmembrane</keyword>
<gene>
    <name evidence="2" type="ORF">ACFOFO_11585</name>
</gene>
<dbReference type="EMBL" id="JBHRTP010000032">
    <property type="protein sequence ID" value="MFC3108597.1"/>
    <property type="molecule type" value="Genomic_DNA"/>
</dbReference>
<keyword evidence="1" id="KW-0472">Membrane</keyword>
<name>A0ABV7F479_9BURK</name>
<dbReference type="InterPro" id="IPR007047">
    <property type="entry name" value="Flp_Fap"/>
</dbReference>
<accession>A0ABV7F479</accession>
<keyword evidence="3" id="KW-1185">Reference proteome</keyword>
<protein>
    <submittedName>
        <fullName evidence="2">Flp family type IVb pilin</fullName>
    </submittedName>
</protein>
<reference evidence="3" key="1">
    <citation type="journal article" date="2019" name="Int. J. Syst. Evol. Microbiol.">
        <title>The Global Catalogue of Microorganisms (GCM) 10K type strain sequencing project: providing services to taxonomists for standard genome sequencing and annotation.</title>
        <authorList>
            <consortium name="The Broad Institute Genomics Platform"/>
            <consortium name="The Broad Institute Genome Sequencing Center for Infectious Disease"/>
            <person name="Wu L."/>
            <person name="Ma J."/>
        </authorList>
    </citation>
    <scope>NUCLEOTIDE SEQUENCE [LARGE SCALE GENOMIC DNA]</scope>
    <source>
        <strain evidence="3">KCTC 42986</strain>
    </source>
</reference>
<dbReference type="Proteomes" id="UP001595530">
    <property type="component" value="Unassembled WGS sequence"/>
</dbReference>
<evidence type="ECO:0000313" key="3">
    <source>
        <dbReference type="Proteomes" id="UP001595530"/>
    </source>
</evidence>
<sequence>MNAIKKFMQDEEGAVAIEYALLAGLIALAIAAGATVLGKDICGVFKGIGAALMANPVVVPSSFTACT</sequence>
<organism evidence="2 3">
    <name type="scientific">Undibacterium arcticum</name>
    <dbReference type="NCBI Taxonomy" id="1762892"/>
    <lineage>
        <taxon>Bacteria</taxon>
        <taxon>Pseudomonadati</taxon>
        <taxon>Pseudomonadota</taxon>
        <taxon>Betaproteobacteria</taxon>
        <taxon>Burkholderiales</taxon>
        <taxon>Oxalobacteraceae</taxon>
        <taxon>Undibacterium</taxon>
    </lineage>
</organism>
<dbReference type="RefSeq" id="WP_390322252.1">
    <property type="nucleotide sequence ID" value="NZ_JBHRTP010000032.1"/>
</dbReference>
<dbReference type="Pfam" id="PF04964">
    <property type="entry name" value="Flp_Fap"/>
    <property type="match status" value="1"/>
</dbReference>